<accession>A0A9W9QAJ9</accession>
<dbReference type="GO" id="GO:0005829">
    <property type="term" value="C:cytosol"/>
    <property type="evidence" value="ECO:0007669"/>
    <property type="project" value="TreeGrafter"/>
</dbReference>
<dbReference type="PIRSF" id="PIRSF001558">
    <property type="entry name" value="GSHase"/>
    <property type="match status" value="1"/>
</dbReference>
<reference evidence="13" key="1">
    <citation type="submission" date="2022-12" db="EMBL/GenBank/DDBJ databases">
        <authorList>
            <person name="Petersen C."/>
        </authorList>
    </citation>
    <scope>NUCLEOTIDE SEQUENCE</scope>
    <source>
        <strain evidence="13">IBT 35673</strain>
    </source>
</reference>
<reference evidence="13" key="2">
    <citation type="journal article" date="2023" name="IMA Fungus">
        <title>Comparative genomic study of the Penicillium genus elucidates a diverse pangenome and 15 lateral gene transfer events.</title>
        <authorList>
            <person name="Petersen C."/>
            <person name="Sorensen T."/>
            <person name="Nielsen M.R."/>
            <person name="Sondergaard T.E."/>
            <person name="Sorensen J.L."/>
            <person name="Fitzpatrick D.A."/>
            <person name="Frisvad J.C."/>
            <person name="Nielsen K.L."/>
        </authorList>
    </citation>
    <scope>NUCLEOTIDE SEQUENCE</scope>
    <source>
        <strain evidence="13">IBT 35673</strain>
    </source>
</reference>
<dbReference type="SUPFAM" id="SSF56059">
    <property type="entry name" value="Glutathione synthetase ATP-binding domain-like"/>
    <property type="match status" value="1"/>
</dbReference>
<feature type="binding site" evidence="10">
    <location>
        <position position="494"/>
    </location>
    <ligand>
        <name>ATP</name>
        <dbReference type="ChEBI" id="CHEBI:30616"/>
    </ligand>
</feature>
<feature type="binding site" evidence="10">
    <location>
        <begin position="431"/>
        <end position="434"/>
    </location>
    <ligand>
        <name>ATP</name>
        <dbReference type="ChEBI" id="CHEBI:30616"/>
    </ligand>
</feature>
<dbReference type="EMBL" id="JAPZBQ010000005">
    <property type="protein sequence ID" value="KAJ5330176.1"/>
    <property type="molecule type" value="Genomic_DNA"/>
</dbReference>
<dbReference type="AlphaFoldDB" id="A0A9W9QAJ9"/>
<evidence type="ECO:0000313" key="13">
    <source>
        <dbReference type="EMBL" id="KAJ5330176.1"/>
    </source>
</evidence>
<keyword evidence="8 9" id="KW-0460">Magnesium</keyword>
<dbReference type="Proteomes" id="UP001147695">
    <property type="component" value="Unassembled WGS sequence"/>
</dbReference>
<dbReference type="InterPro" id="IPR005615">
    <property type="entry name" value="Glutathione_synthase"/>
</dbReference>
<evidence type="ECO:0000256" key="8">
    <source>
        <dbReference type="ARBA" id="ARBA00022842"/>
    </source>
</evidence>
<dbReference type="Gene3D" id="3.40.50.1760">
    <property type="entry name" value="Glutathione synthase, substrate-binding domain superfamily, eukaryotic"/>
    <property type="match status" value="1"/>
</dbReference>
<dbReference type="InterPro" id="IPR014709">
    <property type="entry name" value="Glutathione_synthase_C_euk"/>
</dbReference>
<dbReference type="GO" id="GO:0000287">
    <property type="term" value="F:magnesium ion binding"/>
    <property type="evidence" value="ECO:0007669"/>
    <property type="project" value="UniProtKB-UniRule"/>
</dbReference>
<feature type="binding site" evidence="10">
    <location>
        <position position="410"/>
    </location>
    <ligand>
        <name>ATP</name>
        <dbReference type="ChEBI" id="CHEBI:30616"/>
    </ligand>
</feature>
<comment type="similarity">
    <text evidence="2 9">Belongs to the eukaryotic GSH synthase family.</text>
</comment>
<dbReference type="GO" id="GO:0043295">
    <property type="term" value="F:glutathione binding"/>
    <property type="evidence" value="ECO:0007669"/>
    <property type="project" value="UniProtKB-UniRule"/>
</dbReference>
<dbReference type="GO" id="GO:0005524">
    <property type="term" value="F:ATP binding"/>
    <property type="evidence" value="ECO:0007669"/>
    <property type="project" value="UniProtKB-UniRule"/>
</dbReference>
<comment type="pathway">
    <text evidence="1 9">Sulfur metabolism; glutathione biosynthesis; glutathione from L-cysteine and L-glutamate: step 2/2.</text>
</comment>
<keyword evidence="3 9" id="KW-0436">Ligase</keyword>
<dbReference type="InterPro" id="IPR014042">
    <property type="entry name" value="Glutathione_synthase_a-hlx"/>
</dbReference>
<evidence type="ECO:0000256" key="3">
    <source>
        <dbReference type="ARBA" id="ARBA00022598"/>
    </source>
</evidence>
<evidence type="ECO:0000259" key="12">
    <source>
        <dbReference type="Pfam" id="PF03199"/>
    </source>
</evidence>
<dbReference type="SUPFAM" id="SSF52440">
    <property type="entry name" value="PreATP-grasp domain"/>
    <property type="match status" value="1"/>
</dbReference>
<dbReference type="Gene3D" id="1.10.1080.10">
    <property type="entry name" value="Glutathione Synthetase, Chain A, domain 3"/>
    <property type="match status" value="1"/>
</dbReference>
<evidence type="ECO:0000256" key="5">
    <source>
        <dbReference type="ARBA" id="ARBA00022723"/>
    </source>
</evidence>
<feature type="binding site" evidence="10">
    <location>
        <position position="488"/>
    </location>
    <ligand>
        <name>ATP</name>
        <dbReference type="ChEBI" id="CHEBI:30616"/>
    </ligand>
</feature>
<feature type="binding site" evidence="10">
    <location>
        <position position="341"/>
    </location>
    <ligand>
        <name>ATP</name>
        <dbReference type="ChEBI" id="CHEBI:30616"/>
    </ligand>
</feature>
<dbReference type="GO" id="GO:0004363">
    <property type="term" value="F:glutathione synthase activity"/>
    <property type="evidence" value="ECO:0007669"/>
    <property type="project" value="UniProtKB-UniRule"/>
</dbReference>
<dbReference type="Pfam" id="PF03917">
    <property type="entry name" value="GSH_synth_ATP"/>
    <property type="match status" value="1"/>
</dbReference>
<keyword evidence="5 9" id="KW-0479">Metal-binding</keyword>
<feature type="domain" description="Glutathione synthase substrate-binding" evidence="12">
    <location>
        <begin position="230"/>
        <end position="338"/>
    </location>
</feature>
<comment type="cofactor">
    <cofactor evidence="9 11">
        <name>Mg(2+)</name>
        <dbReference type="ChEBI" id="CHEBI:18420"/>
    </cofactor>
    <text evidence="9 11">Binds 1 Mg(2+) ion per subunit.</text>
</comment>
<dbReference type="InterPro" id="IPR037013">
    <property type="entry name" value="GSH-S_sub-bd_sf"/>
</dbReference>
<evidence type="ECO:0000256" key="1">
    <source>
        <dbReference type="ARBA" id="ARBA00004965"/>
    </source>
</evidence>
<dbReference type="InterPro" id="IPR016185">
    <property type="entry name" value="PreATP-grasp_dom_sf"/>
</dbReference>
<gene>
    <name evidence="13" type="ORF">N7452_010566</name>
</gene>
<dbReference type="InterPro" id="IPR004887">
    <property type="entry name" value="GSH_synth_subst-bd"/>
</dbReference>
<evidence type="ECO:0000256" key="4">
    <source>
        <dbReference type="ARBA" id="ARBA00022684"/>
    </source>
</evidence>
<protein>
    <recommendedName>
        <fullName evidence="9">Glutathione synthetase</fullName>
        <shortName evidence="9">GSH-S</shortName>
        <ecNumber evidence="9">6.3.2.3</ecNumber>
    </recommendedName>
</protein>
<dbReference type="PANTHER" id="PTHR11130">
    <property type="entry name" value="GLUTATHIONE SYNTHETASE"/>
    <property type="match status" value="1"/>
</dbReference>
<dbReference type="Gene3D" id="3.30.470.20">
    <property type="entry name" value="ATP-grasp fold, B domain"/>
    <property type="match status" value="1"/>
</dbReference>
<evidence type="ECO:0000256" key="9">
    <source>
        <dbReference type="PIRNR" id="PIRNR001558"/>
    </source>
</evidence>
<evidence type="ECO:0000256" key="7">
    <source>
        <dbReference type="ARBA" id="ARBA00022840"/>
    </source>
</evidence>
<dbReference type="EC" id="6.3.2.3" evidence="9"/>
<evidence type="ECO:0000256" key="10">
    <source>
        <dbReference type="PIRSR" id="PIRSR001558-1"/>
    </source>
</evidence>
<feature type="binding site" evidence="10">
    <location>
        <position position="457"/>
    </location>
    <ligand>
        <name>ATP</name>
        <dbReference type="ChEBI" id="CHEBI:30616"/>
    </ligand>
</feature>
<keyword evidence="7 9" id="KW-0067">ATP-binding</keyword>
<dbReference type="InterPro" id="IPR014049">
    <property type="entry name" value="Glutathione_synthase_N_euk"/>
</dbReference>
<dbReference type="PANTHER" id="PTHR11130:SF0">
    <property type="entry name" value="GLUTATHIONE SYNTHETASE"/>
    <property type="match status" value="1"/>
</dbReference>
<comment type="catalytic activity">
    <reaction evidence="9">
        <text>gamma-L-glutamyl-L-cysteine + glycine + ATP = glutathione + ADP + phosphate + H(+)</text>
        <dbReference type="Rhea" id="RHEA:13557"/>
        <dbReference type="ChEBI" id="CHEBI:15378"/>
        <dbReference type="ChEBI" id="CHEBI:30616"/>
        <dbReference type="ChEBI" id="CHEBI:43474"/>
        <dbReference type="ChEBI" id="CHEBI:57305"/>
        <dbReference type="ChEBI" id="CHEBI:57925"/>
        <dbReference type="ChEBI" id="CHEBI:58173"/>
        <dbReference type="ChEBI" id="CHEBI:456216"/>
        <dbReference type="EC" id="6.3.2.3"/>
    </reaction>
</comment>
<dbReference type="Gene3D" id="3.30.1490.50">
    <property type="match status" value="1"/>
</dbReference>
<dbReference type="Pfam" id="PF03199">
    <property type="entry name" value="GSH_synthase"/>
    <property type="match status" value="1"/>
</dbReference>
<evidence type="ECO:0000256" key="11">
    <source>
        <dbReference type="PIRSR" id="PIRSR001558-2"/>
    </source>
</evidence>
<name>A0A9W9QAJ9_PENBR</name>
<feature type="binding site" evidence="11">
    <location>
        <position position="403"/>
    </location>
    <ligand>
        <name>Mg(2+)</name>
        <dbReference type="ChEBI" id="CHEBI:18420"/>
    </ligand>
</feature>
<organism evidence="13 14">
    <name type="scientific">Penicillium brevicompactum</name>
    <dbReference type="NCBI Taxonomy" id="5074"/>
    <lineage>
        <taxon>Eukaryota</taxon>
        <taxon>Fungi</taxon>
        <taxon>Dikarya</taxon>
        <taxon>Ascomycota</taxon>
        <taxon>Pezizomycotina</taxon>
        <taxon>Eurotiomycetes</taxon>
        <taxon>Eurotiomycetidae</taxon>
        <taxon>Eurotiales</taxon>
        <taxon>Aspergillaceae</taxon>
        <taxon>Penicillium</taxon>
    </lineage>
</organism>
<evidence type="ECO:0000256" key="6">
    <source>
        <dbReference type="ARBA" id="ARBA00022741"/>
    </source>
</evidence>
<keyword evidence="4 9" id="KW-0317">Glutathione biosynthesis</keyword>
<proteinExistence type="inferred from homology"/>
<sequence>MSSELVDSGFVSSEEQTIALLGEIQDWQINHGSLLKNVKSQSEHSVYSYPVGVSVYPTPFPQSEFHRAMEIQSIYNELYTAIANNEDWLYHVTKEMVSSHPLANALWAIHRQTKAAGAAQEISAAIFRSDYMLHMSNKPSSSNDCIEPTLKQVEFNTFSCAGASHTKRVADMHRYMTRTGAYDLATAAGQHNPNALSLPSNDNIESLASLLASAHAAYGAPKNDTAKRTALLYIVQPYNFNIADERPIEYALWNRDPPVPTYRLNWGDDILRHTSLTDTQELLFHPPGLPVRDPMEISVVYMRAGYEGHEYDDIGQQARLRLEMSSAIKCPSILSHIATFKKVQQALIAPGELERFLTPEKAAVIRKTFVMQYPLDRTTEGLFARQIVHDGDCSNYILKPSLEGGGNNIYDHIPEFLESTPTAAWPSYIMMERIQPPKSRNVLMGPSGVEEGPVVSELGIYGACLWKQTNQQSEMLHNSCAGWSFKTKHAHIDEMSVVKGYGCFDTPCLQ</sequence>
<keyword evidence="6 9" id="KW-0547">Nucleotide-binding</keyword>
<feature type="binding site" evidence="10">
    <location>
        <begin position="399"/>
        <end position="408"/>
    </location>
    <ligand>
        <name>ATP</name>
        <dbReference type="ChEBI" id="CHEBI:30616"/>
    </ligand>
</feature>
<evidence type="ECO:0000313" key="14">
    <source>
        <dbReference type="Proteomes" id="UP001147695"/>
    </source>
</evidence>
<comment type="caution">
    <text evidence="13">The sequence shown here is derived from an EMBL/GenBank/DDBJ whole genome shotgun (WGS) entry which is preliminary data.</text>
</comment>
<dbReference type="Gene3D" id="3.30.1490.80">
    <property type="match status" value="1"/>
</dbReference>
<evidence type="ECO:0000256" key="2">
    <source>
        <dbReference type="ARBA" id="ARBA00010385"/>
    </source>
</evidence>